<gene>
    <name evidence="2" type="ORF">ACFPZJ_19010</name>
</gene>
<name>A0ABW0UTT7_9ACTN</name>
<dbReference type="EMBL" id="JBHSNY010000006">
    <property type="protein sequence ID" value="MFC5635844.1"/>
    <property type="molecule type" value="Genomic_DNA"/>
</dbReference>
<accession>A0ABW0UTT7</accession>
<comment type="caution">
    <text evidence="2">The sequence shown here is derived from an EMBL/GenBank/DDBJ whole genome shotgun (WGS) entry which is preliminary data.</text>
</comment>
<evidence type="ECO:0000256" key="1">
    <source>
        <dbReference type="SAM" id="MobiDB-lite"/>
    </source>
</evidence>
<organism evidence="2 3">
    <name type="scientific">Streptomyces bullii</name>
    <dbReference type="NCBI Taxonomy" id="349910"/>
    <lineage>
        <taxon>Bacteria</taxon>
        <taxon>Bacillati</taxon>
        <taxon>Actinomycetota</taxon>
        <taxon>Actinomycetes</taxon>
        <taxon>Kitasatosporales</taxon>
        <taxon>Streptomycetaceae</taxon>
        <taxon>Streptomyces</taxon>
    </lineage>
</organism>
<feature type="region of interest" description="Disordered" evidence="1">
    <location>
        <begin position="52"/>
        <end position="95"/>
    </location>
</feature>
<protein>
    <submittedName>
        <fullName evidence="2">Uncharacterized protein</fullName>
    </submittedName>
</protein>
<evidence type="ECO:0000313" key="3">
    <source>
        <dbReference type="Proteomes" id="UP001596154"/>
    </source>
</evidence>
<reference evidence="3" key="1">
    <citation type="journal article" date="2019" name="Int. J. Syst. Evol. Microbiol.">
        <title>The Global Catalogue of Microorganisms (GCM) 10K type strain sequencing project: providing services to taxonomists for standard genome sequencing and annotation.</title>
        <authorList>
            <consortium name="The Broad Institute Genomics Platform"/>
            <consortium name="The Broad Institute Genome Sequencing Center for Infectious Disease"/>
            <person name="Wu L."/>
            <person name="Ma J."/>
        </authorList>
    </citation>
    <scope>NUCLEOTIDE SEQUENCE [LARGE SCALE GENOMIC DNA]</scope>
    <source>
        <strain evidence="3">CGMCC 4.7248</strain>
    </source>
</reference>
<evidence type="ECO:0000313" key="2">
    <source>
        <dbReference type="EMBL" id="MFC5635844.1"/>
    </source>
</evidence>
<dbReference type="RefSeq" id="WP_381022756.1">
    <property type="nucleotide sequence ID" value="NZ_JBHSNY010000006.1"/>
</dbReference>
<proteinExistence type="predicted"/>
<sequence>MAIHRCHEAFVTRIGGARVSIHVGDLVEDEEDVYKVRPEAFEPVEEYMAKRRARRTAPARRGVEQATAAPGEQRTVTRPPARRGRGKTAQEGDKQ</sequence>
<dbReference type="Proteomes" id="UP001596154">
    <property type="component" value="Unassembled WGS sequence"/>
</dbReference>
<keyword evidence="3" id="KW-1185">Reference proteome</keyword>